<feature type="compositionally biased region" description="Polar residues" evidence="1">
    <location>
        <begin position="1"/>
        <end position="17"/>
    </location>
</feature>
<evidence type="ECO:0000313" key="2">
    <source>
        <dbReference type="EMBL" id="CAE4623461.1"/>
    </source>
</evidence>
<dbReference type="AlphaFoldDB" id="A0A6V2I8B0"/>
<feature type="compositionally biased region" description="Acidic residues" evidence="1">
    <location>
        <begin position="94"/>
        <end position="118"/>
    </location>
</feature>
<feature type="region of interest" description="Disordered" evidence="1">
    <location>
        <begin position="1"/>
        <end position="42"/>
    </location>
</feature>
<organism evidence="2">
    <name type="scientific">Ditylum brightwellii</name>
    <dbReference type="NCBI Taxonomy" id="49249"/>
    <lineage>
        <taxon>Eukaryota</taxon>
        <taxon>Sar</taxon>
        <taxon>Stramenopiles</taxon>
        <taxon>Ochrophyta</taxon>
        <taxon>Bacillariophyta</taxon>
        <taxon>Mediophyceae</taxon>
        <taxon>Lithodesmiophycidae</taxon>
        <taxon>Lithodesmiales</taxon>
        <taxon>Lithodesmiaceae</taxon>
        <taxon>Ditylum</taxon>
    </lineage>
</organism>
<proteinExistence type="predicted"/>
<name>A0A6V2I8B0_9STRA</name>
<accession>A0A6V2I8B0</accession>
<evidence type="ECO:0000256" key="1">
    <source>
        <dbReference type="SAM" id="MobiDB-lite"/>
    </source>
</evidence>
<dbReference type="EMBL" id="HBNS01029812">
    <property type="protein sequence ID" value="CAE4623464.1"/>
    <property type="molecule type" value="Transcribed_RNA"/>
</dbReference>
<protein>
    <submittedName>
        <fullName evidence="2">Uncharacterized protein</fullName>
    </submittedName>
</protein>
<evidence type="ECO:0000313" key="3">
    <source>
        <dbReference type="EMBL" id="CAE4623464.1"/>
    </source>
</evidence>
<reference evidence="2" key="1">
    <citation type="submission" date="2021-01" db="EMBL/GenBank/DDBJ databases">
        <authorList>
            <person name="Corre E."/>
            <person name="Pelletier E."/>
            <person name="Niang G."/>
            <person name="Scheremetjew M."/>
            <person name="Finn R."/>
            <person name="Kale V."/>
            <person name="Holt S."/>
            <person name="Cochrane G."/>
            <person name="Meng A."/>
            <person name="Brown T."/>
            <person name="Cohen L."/>
        </authorList>
    </citation>
    <scope>NUCLEOTIDE SEQUENCE</scope>
    <source>
        <strain evidence="2">GSO104</strain>
    </source>
</reference>
<sequence length="118" mass="13485">MKICQTCVSKTQPQGAQHHQDKGSDVDSVLSPGCRQSKSDEVPEKLRTLKDLNCDFVEMTTPKKNGQTRLSTEFHVIKFIPCFMKMLEERITDDLTDNDDNSEEEEEEEEGGEEVQFD</sequence>
<gene>
    <name evidence="2" type="ORF">DBRI00130_LOCUS23440</name>
    <name evidence="3" type="ORF">DBRI00130_LOCUS23441</name>
</gene>
<feature type="region of interest" description="Disordered" evidence="1">
    <location>
        <begin position="91"/>
        <end position="118"/>
    </location>
</feature>
<dbReference type="EMBL" id="HBNS01029811">
    <property type="protein sequence ID" value="CAE4623461.1"/>
    <property type="molecule type" value="Transcribed_RNA"/>
</dbReference>